<dbReference type="GO" id="GO:0005634">
    <property type="term" value="C:nucleus"/>
    <property type="evidence" value="ECO:0007669"/>
    <property type="project" value="UniProtKB-SubCell"/>
</dbReference>
<dbReference type="PANTHER" id="PTHR33827">
    <property type="entry name" value="PROTEIN SAWADEE HOMEODOMAIN HOMOLOG 2"/>
    <property type="match status" value="1"/>
</dbReference>
<feature type="transmembrane region" description="Helical" evidence="2">
    <location>
        <begin position="133"/>
        <end position="155"/>
    </location>
</feature>
<evidence type="ECO:0000259" key="3">
    <source>
        <dbReference type="PROSITE" id="PS51213"/>
    </source>
</evidence>
<feature type="domain" description="ELK" evidence="3">
    <location>
        <begin position="28"/>
        <end position="48"/>
    </location>
</feature>
<organism evidence="4 5">
    <name type="scientific">Camellia sinensis var. sinensis</name>
    <name type="common">China tea</name>
    <dbReference type="NCBI Taxonomy" id="542762"/>
    <lineage>
        <taxon>Eukaryota</taxon>
        <taxon>Viridiplantae</taxon>
        <taxon>Streptophyta</taxon>
        <taxon>Embryophyta</taxon>
        <taxon>Tracheophyta</taxon>
        <taxon>Spermatophyta</taxon>
        <taxon>Magnoliopsida</taxon>
        <taxon>eudicotyledons</taxon>
        <taxon>Gunneridae</taxon>
        <taxon>Pentapetalae</taxon>
        <taxon>asterids</taxon>
        <taxon>Ericales</taxon>
        <taxon>Theaceae</taxon>
        <taxon>Camellia</taxon>
    </lineage>
</organism>
<evidence type="ECO:0000313" key="5">
    <source>
        <dbReference type="Proteomes" id="UP000306102"/>
    </source>
</evidence>
<dbReference type="Pfam" id="PF03789">
    <property type="entry name" value="ELK"/>
    <property type="match status" value="1"/>
</dbReference>
<comment type="caution">
    <text evidence="4">The sequence shown here is derived from an EMBL/GenBank/DDBJ whole genome shotgun (WGS) entry which is preliminary data.</text>
</comment>
<keyword evidence="2" id="KW-1133">Transmembrane helix</keyword>
<dbReference type="EMBL" id="SDRB02005351">
    <property type="protein sequence ID" value="THG14444.1"/>
    <property type="molecule type" value="Genomic_DNA"/>
</dbReference>
<reference evidence="4 5" key="1">
    <citation type="journal article" date="2018" name="Proc. Natl. Acad. Sci. U.S.A.">
        <title>Draft genome sequence of Camellia sinensis var. sinensis provides insights into the evolution of the tea genome and tea quality.</title>
        <authorList>
            <person name="Wei C."/>
            <person name="Yang H."/>
            <person name="Wang S."/>
            <person name="Zhao J."/>
            <person name="Liu C."/>
            <person name="Gao L."/>
            <person name="Xia E."/>
            <person name="Lu Y."/>
            <person name="Tai Y."/>
            <person name="She G."/>
            <person name="Sun J."/>
            <person name="Cao H."/>
            <person name="Tong W."/>
            <person name="Gao Q."/>
            <person name="Li Y."/>
            <person name="Deng W."/>
            <person name="Jiang X."/>
            <person name="Wang W."/>
            <person name="Chen Q."/>
            <person name="Zhang S."/>
            <person name="Li H."/>
            <person name="Wu J."/>
            <person name="Wang P."/>
            <person name="Li P."/>
            <person name="Shi C."/>
            <person name="Zheng F."/>
            <person name="Jian J."/>
            <person name="Huang B."/>
            <person name="Shan D."/>
            <person name="Shi M."/>
            <person name="Fang C."/>
            <person name="Yue Y."/>
            <person name="Li F."/>
            <person name="Li D."/>
            <person name="Wei S."/>
            <person name="Han B."/>
            <person name="Jiang C."/>
            <person name="Yin Y."/>
            <person name="Xia T."/>
            <person name="Zhang Z."/>
            <person name="Bennetzen J.L."/>
            <person name="Zhao S."/>
            <person name="Wan X."/>
        </authorList>
    </citation>
    <scope>NUCLEOTIDE SEQUENCE [LARGE SCALE GENOMIC DNA]</scope>
    <source>
        <strain evidence="5">cv. Shuchazao</strain>
        <tissue evidence="4">Leaf</tissue>
    </source>
</reference>
<dbReference type="InterPro" id="IPR032001">
    <property type="entry name" value="SAWADEE_dom"/>
</dbReference>
<keyword evidence="1" id="KW-0539">Nucleus</keyword>
<proteinExistence type="inferred from homology"/>
<dbReference type="InterPro" id="IPR005539">
    <property type="entry name" value="ELK_dom"/>
</dbReference>
<dbReference type="Pfam" id="PF16719">
    <property type="entry name" value="SAWADEE"/>
    <property type="match status" value="1"/>
</dbReference>
<name>A0A4S4EEV8_CAMSN</name>
<protein>
    <recommendedName>
        <fullName evidence="3">ELK domain-containing protein</fullName>
    </recommendedName>
</protein>
<evidence type="ECO:0000256" key="2">
    <source>
        <dbReference type="SAM" id="Phobius"/>
    </source>
</evidence>
<dbReference type="PROSITE" id="PS51213">
    <property type="entry name" value="ELK"/>
    <property type="match status" value="1"/>
</dbReference>
<dbReference type="Proteomes" id="UP000306102">
    <property type="component" value="Unassembled WGS sequence"/>
</dbReference>
<dbReference type="STRING" id="542762.A0A4S4EEV8"/>
<dbReference type="GO" id="GO:0003682">
    <property type="term" value="F:chromatin binding"/>
    <property type="evidence" value="ECO:0007669"/>
    <property type="project" value="InterPro"/>
</dbReference>
<sequence>MDLTPWDLVLLSQQRERERSLMECVRQELKHELLQGYKEKLVDNREEILRKRRVGKLPGDTTSVLKAWWQSHSKWPYPTEARVRFIGFGSDDDEWVNVKKAIREHSLPLEHSECEKLEVGDLDSTVHSKKREIVAVTLALLIALLLLGISLIMYLRKRKRNNSQLNREGILMHKSEQGYTDKTQKEDLQLPLFDLIVIADSTNNFSINKKHG</sequence>
<comment type="similarity">
    <text evidence="1">Belongs to the TALE/KNOX homeobox family.</text>
</comment>
<dbReference type="GO" id="GO:0003677">
    <property type="term" value="F:DNA binding"/>
    <property type="evidence" value="ECO:0007669"/>
    <property type="project" value="InterPro"/>
</dbReference>
<evidence type="ECO:0000256" key="1">
    <source>
        <dbReference type="PROSITE-ProRule" id="PRU00559"/>
    </source>
</evidence>
<dbReference type="Gene3D" id="2.40.50.40">
    <property type="match status" value="1"/>
</dbReference>
<keyword evidence="2" id="KW-0472">Membrane</keyword>
<dbReference type="InterPro" id="IPR039276">
    <property type="entry name" value="SHH1/2"/>
</dbReference>
<accession>A0A4S4EEV8</accession>
<evidence type="ECO:0000313" key="4">
    <source>
        <dbReference type="EMBL" id="THG14444.1"/>
    </source>
</evidence>
<comment type="subcellular location">
    <subcellularLocation>
        <location evidence="1">Nucleus</location>
    </subcellularLocation>
</comment>
<gene>
    <name evidence="4" type="ORF">TEA_014928</name>
</gene>
<keyword evidence="5" id="KW-1185">Reference proteome</keyword>
<dbReference type="AlphaFoldDB" id="A0A4S4EEV8"/>
<dbReference type="PANTHER" id="PTHR33827:SF3">
    <property type="entry name" value="OS09G0346900 PROTEIN"/>
    <property type="match status" value="1"/>
</dbReference>
<keyword evidence="2" id="KW-0812">Transmembrane</keyword>